<comment type="caution">
    <text evidence="6">The sequence shown here is derived from an EMBL/GenBank/DDBJ whole genome shotgun (WGS) entry which is preliminary data.</text>
</comment>
<keyword evidence="1 2" id="KW-0807">Transducer</keyword>
<dbReference type="RefSeq" id="WP_018660527.1">
    <property type="nucleotide sequence ID" value="NZ_HF952018.1"/>
</dbReference>
<dbReference type="PANTHER" id="PTHR32089">
    <property type="entry name" value="METHYL-ACCEPTING CHEMOTAXIS PROTEIN MCPB"/>
    <property type="match status" value="1"/>
</dbReference>
<dbReference type="EMBL" id="CAVN010000087">
    <property type="protein sequence ID" value="CDF57408.1"/>
    <property type="molecule type" value="Genomic_DNA"/>
</dbReference>
<feature type="domain" description="Methyl-accepting transducer" evidence="5">
    <location>
        <begin position="213"/>
        <end position="463"/>
    </location>
</feature>
<reference evidence="6" key="1">
    <citation type="submission" date="2013-03" db="EMBL/GenBank/DDBJ databases">
        <title>Draft genome sequence of the hydrogen-ethanol-producing anaerobic alkalithermophilic Caloramator celere.</title>
        <authorList>
            <person name="Ciranna A."/>
            <person name="Larjo A."/>
            <person name="Kivisto A."/>
            <person name="Santala V."/>
            <person name="Roos C."/>
            <person name="Karp M."/>
        </authorList>
    </citation>
    <scope>NUCLEOTIDE SEQUENCE [LARGE SCALE GENOMIC DNA]</scope>
    <source>
        <strain evidence="6">DSM 8682</strain>
    </source>
</reference>
<dbReference type="AlphaFoldDB" id="R7RQ33"/>
<evidence type="ECO:0000259" key="5">
    <source>
        <dbReference type="PROSITE" id="PS50111"/>
    </source>
</evidence>
<dbReference type="Pfam" id="PF00015">
    <property type="entry name" value="MCPsignal"/>
    <property type="match status" value="1"/>
</dbReference>
<dbReference type="eggNOG" id="COG0840">
    <property type="taxonomic scope" value="Bacteria"/>
</dbReference>
<keyword evidence="4" id="KW-0812">Transmembrane</keyword>
<name>R7RQ33_9CLOT</name>
<feature type="transmembrane region" description="Helical" evidence="4">
    <location>
        <begin position="112"/>
        <end position="134"/>
    </location>
</feature>
<gene>
    <name evidence="6" type="ORF">TCEL_01322</name>
</gene>
<feature type="coiled-coil region" evidence="3">
    <location>
        <begin position="456"/>
        <end position="490"/>
    </location>
</feature>
<dbReference type="SMART" id="SM00283">
    <property type="entry name" value="MA"/>
    <property type="match status" value="1"/>
</dbReference>
<evidence type="ECO:0000313" key="7">
    <source>
        <dbReference type="Proteomes" id="UP000014923"/>
    </source>
</evidence>
<keyword evidence="4" id="KW-1133">Transmembrane helix</keyword>
<feature type="coiled-coil region" evidence="3">
    <location>
        <begin position="235"/>
        <end position="262"/>
    </location>
</feature>
<dbReference type="GO" id="GO:0016020">
    <property type="term" value="C:membrane"/>
    <property type="evidence" value="ECO:0007669"/>
    <property type="project" value="InterPro"/>
</dbReference>
<feature type="transmembrane region" description="Helical" evidence="4">
    <location>
        <begin position="15"/>
        <end position="35"/>
    </location>
</feature>
<dbReference type="PANTHER" id="PTHR32089:SF112">
    <property type="entry name" value="LYSOZYME-LIKE PROTEIN-RELATED"/>
    <property type="match status" value="1"/>
</dbReference>
<proteinExistence type="predicted"/>
<organism evidence="6 7">
    <name type="scientific">Thermobrachium celere DSM 8682</name>
    <dbReference type="NCBI Taxonomy" id="941824"/>
    <lineage>
        <taxon>Bacteria</taxon>
        <taxon>Bacillati</taxon>
        <taxon>Bacillota</taxon>
        <taxon>Clostridia</taxon>
        <taxon>Eubacteriales</taxon>
        <taxon>Clostridiaceae</taxon>
        <taxon>Thermobrachium</taxon>
    </lineage>
</organism>
<keyword evidence="3" id="KW-0175">Coiled coil</keyword>
<feature type="transmembrane region" description="Helical" evidence="4">
    <location>
        <begin position="41"/>
        <end position="62"/>
    </location>
</feature>
<evidence type="ECO:0000256" key="1">
    <source>
        <dbReference type="ARBA" id="ARBA00023224"/>
    </source>
</evidence>
<evidence type="ECO:0000256" key="2">
    <source>
        <dbReference type="PROSITE-ProRule" id="PRU00284"/>
    </source>
</evidence>
<dbReference type="Proteomes" id="UP000014923">
    <property type="component" value="Unassembled WGS sequence"/>
</dbReference>
<dbReference type="GO" id="GO:0007165">
    <property type="term" value="P:signal transduction"/>
    <property type="evidence" value="ECO:0007669"/>
    <property type="project" value="UniProtKB-KW"/>
</dbReference>
<dbReference type="Gene3D" id="1.10.287.950">
    <property type="entry name" value="Methyl-accepting chemotaxis protein"/>
    <property type="match status" value="1"/>
</dbReference>
<keyword evidence="4" id="KW-0472">Membrane</keyword>
<evidence type="ECO:0000256" key="3">
    <source>
        <dbReference type="SAM" id="Coils"/>
    </source>
</evidence>
<accession>R7RQ33</accession>
<dbReference type="PROSITE" id="PS50111">
    <property type="entry name" value="CHEMOTAXIS_TRANSDUC_2"/>
    <property type="match status" value="1"/>
</dbReference>
<keyword evidence="7" id="KW-1185">Reference proteome</keyword>
<sequence length="491" mass="54445">MGIVERELIMINKRVLQIHVLIFVIFALGFTGEYMKGNRTLVFIFPVLAIALAGLVLSYAIYNKKKDSTKIKWILMVSYGIPYIITLLTAEKAMTFIFFFPYAVIYTLYADWLLTIIQNTVAFVTIILFILIRINAGATKSLDTSNYMLMIGTVLMYIPATFTIVRVTRNLRMQTLSNLAELENKEKDVRKAMENLIEIASLVKSNSNELNNIIDEIASSTMAFSNAVEEIAHGASNTAEEIQDANNAIQSIRDEIENTSKASSKIKEATEETTEIVQSGQAIINDLSNMSKEVKEKNASVSHTMDALKIKSDDIVNITGVIAQIAEQTNLLALNAAIEAARVGEAGRGFAVVADEIKKLALESKNNSDNIARIINELQNETITSIKAVAELIRINEKQQKLVEEVSSMFGKINSNVSDIKEKTNMLNKMMENVIVEMNKIANAGENIAAVSQETMANSEEAAAMSREHINQAENAKRLSNELLEMANRLV</sequence>
<feature type="transmembrane region" description="Helical" evidence="4">
    <location>
        <begin position="146"/>
        <end position="165"/>
    </location>
</feature>
<dbReference type="OrthoDB" id="9807021at2"/>
<protein>
    <recommendedName>
        <fullName evidence="5">Methyl-accepting transducer domain-containing protein</fullName>
    </recommendedName>
</protein>
<evidence type="ECO:0000313" key="6">
    <source>
        <dbReference type="EMBL" id="CDF57408.1"/>
    </source>
</evidence>
<feature type="transmembrane region" description="Helical" evidence="4">
    <location>
        <begin position="74"/>
        <end position="100"/>
    </location>
</feature>
<dbReference type="HOGENOM" id="CLU_000445_107_18_9"/>
<evidence type="ECO:0000256" key="4">
    <source>
        <dbReference type="SAM" id="Phobius"/>
    </source>
</evidence>
<dbReference type="InterPro" id="IPR004089">
    <property type="entry name" value="MCPsignal_dom"/>
</dbReference>
<dbReference type="SUPFAM" id="SSF58104">
    <property type="entry name" value="Methyl-accepting chemotaxis protein (MCP) signaling domain"/>
    <property type="match status" value="1"/>
</dbReference>